<evidence type="ECO:0000313" key="3">
    <source>
        <dbReference type="Proteomes" id="UP000198855"/>
    </source>
</evidence>
<dbReference type="SUPFAM" id="SSF69279">
    <property type="entry name" value="Phage tail proteins"/>
    <property type="match status" value="1"/>
</dbReference>
<feature type="domain" description="YqbQ/XkdQ" evidence="1">
    <location>
        <begin position="23"/>
        <end position="316"/>
    </location>
</feature>
<name>A0A1I2BEU0_9BACL</name>
<organism evidence="2 3">
    <name type="scientific">Paenibacillus catalpae</name>
    <dbReference type="NCBI Taxonomy" id="1045775"/>
    <lineage>
        <taxon>Bacteria</taxon>
        <taxon>Bacillati</taxon>
        <taxon>Bacillota</taxon>
        <taxon>Bacilli</taxon>
        <taxon>Bacillales</taxon>
        <taxon>Paenibacillaceae</taxon>
        <taxon>Paenibacillus</taxon>
    </lineage>
</organism>
<reference evidence="3" key="1">
    <citation type="submission" date="2016-10" db="EMBL/GenBank/DDBJ databases">
        <authorList>
            <person name="Varghese N."/>
            <person name="Submissions S."/>
        </authorList>
    </citation>
    <scope>NUCLEOTIDE SEQUENCE [LARGE SCALE GENOMIC DNA]</scope>
    <source>
        <strain evidence="3">CGMCC 1.10784</strain>
    </source>
</reference>
<dbReference type="Pfam" id="PF24032">
    <property type="entry name" value="YQBQ"/>
    <property type="match status" value="1"/>
</dbReference>
<dbReference type="RefSeq" id="WP_091187402.1">
    <property type="nucleotide sequence ID" value="NZ_FOMT01000003.1"/>
</dbReference>
<gene>
    <name evidence="2" type="ORF">SAMN05216378_3498</name>
</gene>
<accession>A0A1I2BEU0</accession>
<evidence type="ECO:0000259" key="1">
    <source>
        <dbReference type="Pfam" id="PF24032"/>
    </source>
</evidence>
<dbReference type="Proteomes" id="UP000198855">
    <property type="component" value="Unassembled WGS sequence"/>
</dbReference>
<dbReference type="EMBL" id="FOMT01000003">
    <property type="protein sequence ID" value="SFE54681.1"/>
    <property type="molecule type" value="Genomic_DNA"/>
</dbReference>
<dbReference type="AlphaFoldDB" id="A0A1I2BEU0"/>
<evidence type="ECO:0000313" key="2">
    <source>
        <dbReference type="EMBL" id="SFE54681.1"/>
    </source>
</evidence>
<keyword evidence="3" id="KW-1185">Reference proteome</keyword>
<dbReference type="OrthoDB" id="1698671at2"/>
<proteinExistence type="predicted"/>
<dbReference type="STRING" id="1045775.SAMN05216378_3498"/>
<dbReference type="InterPro" id="IPR056937">
    <property type="entry name" value="YqbQ/XkdQ"/>
</dbReference>
<protein>
    <recommendedName>
        <fullName evidence="1">YqbQ/XkdQ domain-containing protein</fullName>
    </recommendedName>
</protein>
<sequence length="320" mass="35679">MIRVMLVDNGTTTDVTSLVQSAEWSGSSQKAVRKLTVSLLHAKEGEASLAMVANGTGIMLHDGEEELFRGIVFNAEYKPGKLSLTAYDQLIYLTNNKDSYVFKSMKASAIISKLCTDFSIPAGTIEDTGHVISYLVCDEETLFDMVKKALAITYRQKGIRYSLYTKDGKVQLVPYKKNSRNWVIETGINLIDYSYGESIEETVTKIKLQGGEEKQTIIATAENKSLQKQFGVLQHYEKVKEKQNRAQLQEAADLLLAEKGKVKKSLKLDEVIGISEVISGTAIVVKVPELGIEQTYAVEEDNHQFNGRYHKMSLTLTEMT</sequence>